<dbReference type="EMBL" id="CAJJDP010000120">
    <property type="protein sequence ID" value="CAD8199772.1"/>
    <property type="molecule type" value="Genomic_DNA"/>
</dbReference>
<dbReference type="OMA" id="VQQDIVF"/>
<reference evidence="3" key="1">
    <citation type="submission" date="2021-01" db="EMBL/GenBank/DDBJ databases">
        <authorList>
            <consortium name="Genoscope - CEA"/>
            <person name="William W."/>
        </authorList>
    </citation>
    <scope>NUCLEOTIDE SEQUENCE</scope>
</reference>
<dbReference type="PANTHER" id="PTHR22933">
    <property type="entry name" value="FI18007P1-RELATED"/>
    <property type="match status" value="1"/>
</dbReference>
<feature type="region of interest" description="Disordered" evidence="2">
    <location>
        <begin position="430"/>
        <end position="451"/>
    </location>
</feature>
<feature type="region of interest" description="Disordered" evidence="2">
    <location>
        <begin position="313"/>
        <end position="336"/>
    </location>
</feature>
<dbReference type="OrthoDB" id="304259at2759"/>
<feature type="compositionally biased region" description="Low complexity" evidence="2">
    <location>
        <begin position="430"/>
        <end position="440"/>
    </location>
</feature>
<proteinExistence type="predicted"/>
<feature type="region of interest" description="Disordered" evidence="2">
    <location>
        <begin position="511"/>
        <end position="532"/>
    </location>
</feature>
<keyword evidence="4" id="KW-1185">Reference proteome</keyword>
<organism evidence="3 4">
    <name type="scientific">Paramecium octaurelia</name>
    <dbReference type="NCBI Taxonomy" id="43137"/>
    <lineage>
        <taxon>Eukaryota</taxon>
        <taxon>Sar</taxon>
        <taxon>Alveolata</taxon>
        <taxon>Ciliophora</taxon>
        <taxon>Intramacronucleata</taxon>
        <taxon>Oligohymenophorea</taxon>
        <taxon>Peniculida</taxon>
        <taxon>Parameciidae</taxon>
        <taxon>Paramecium</taxon>
    </lineage>
</organism>
<dbReference type="PANTHER" id="PTHR22933:SF31">
    <property type="entry name" value="FI18007P1"/>
    <property type="match status" value="1"/>
</dbReference>
<feature type="coiled-coil region" evidence="1">
    <location>
        <begin position="350"/>
        <end position="391"/>
    </location>
</feature>
<dbReference type="Proteomes" id="UP000683925">
    <property type="component" value="Unassembled WGS sequence"/>
</dbReference>
<accession>A0A8S1XGJ4</accession>
<dbReference type="InterPro" id="IPR052976">
    <property type="entry name" value="Scoloptoxin-like"/>
</dbReference>
<evidence type="ECO:0000256" key="1">
    <source>
        <dbReference type="SAM" id="Coils"/>
    </source>
</evidence>
<name>A0A8S1XGJ4_PAROT</name>
<protein>
    <submittedName>
        <fullName evidence="3">Uncharacterized protein</fullName>
    </submittedName>
</protein>
<gene>
    <name evidence="3" type="ORF">POCTA_138.1.T1200114</name>
</gene>
<evidence type="ECO:0000313" key="3">
    <source>
        <dbReference type="EMBL" id="CAD8199772.1"/>
    </source>
</evidence>
<comment type="caution">
    <text evidence="3">The sequence shown here is derived from an EMBL/GenBank/DDBJ whole genome shotgun (WGS) entry which is preliminary data.</text>
</comment>
<sequence>MEEIKVCVSSLKGFQLNINTVVDKLKKENDLAPNFLQFADETFQSNESLLKKYLVLMIIREAVYTNPVGTVTNKLASNNSVLNYLQDIVMFQPGSDDEYKGIYKFENDTPKIAIKYFNLILELIKFLAEKYPVTQTNKPTKFKIMYDRLVQQDIVFPTQYKELVANINEIEDVVEDNQPVKRYQVQQMEPNQENGIHQLEELQIEMNDQIDTIWDMLNDQNCNPEGAKDMLQFYCDTFKESDAKLQQLEYELSDKLSQQQKDQIELLCNFIKIFNLKFNHFERNKTKNGFLEFQHAVLSEASKITKKNYTPSDAYQKSKIQPLSPIRQVGQDETQDVSRFNELTNTQIEKKEKIFQQNNYQRELEQQQQQQQQQQVDQSRAQNKVKQVEKQKVIQSQQYNQYDDPDPTDIQNQLLQQQIQYDQQQQQKQYQEQQKYQIQQDQHHQKSSKPVQQNNTLLLETDYSQFEQTIPSQNRNQFAQDYYQQPQKQEDKHGSLEQYQDQFTQKPQGMKLTFGNSIDQGQDQKKEGSSQVQFKEVRNAGHNLQQQQYDVFQQQISAPYTGNQQNNQILDIYQKLSKSGYTQKMIDVWKKTCLLGKGNLFENELIRVYCTFGLQFQVLNNKNYLKISLYIFNKIDQSLSINIKFQGDKSTKFWIKSDNKKILDRESQYLIVVDECKELINCQIQIDNQILNVLLPTSQYNFIDFLDLRAEIFQVKIKDVRFYQSQPFRLQVGWDTFKKIRFTEVNNYYGATYGNNNYVRVMMIEKNIWIIEATDQNLIPQLLFLFS</sequence>
<evidence type="ECO:0000313" key="4">
    <source>
        <dbReference type="Proteomes" id="UP000683925"/>
    </source>
</evidence>
<dbReference type="AlphaFoldDB" id="A0A8S1XGJ4"/>
<keyword evidence="1" id="KW-0175">Coiled coil</keyword>
<evidence type="ECO:0000256" key="2">
    <source>
        <dbReference type="SAM" id="MobiDB-lite"/>
    </source>
</evidence>